<evidence type="ECO:0000313" key="1">
    <source>
        <dbReference type="EMBL" id="KAJ3558891.1"/>
    </source>
</evidence>
<protein>
    <submittedName>
        <fullName evidence="1">Uncharacterized protein</fullName>
    </submittedName>
</protein>
<proteinExistence type="predicted"/>
<dbReference type="AlphaFoldDB" id="A0AAD5VGH2"/>
<name>A0AAD5VGH2_9AGAR</name>
<reference evidence="1" key="1">
    <citation type="submission" date="2022-07" db="EMBL/GenBank/DDBJ databases">
        <title>Genome Sequence of Leucocoprinus birnbaumii.</title>
        <authorList>
            <person name="Buettner E."/>
        </authorList>
    </citation>
    <scope>NUCLEOTIDE SEQUENCE</scope>
    <source>
        <strain evidence="1">VT141</strain>
    </source>
</reference>
<gene>
    <name evidence="1" type="ORF">NP233_g11401</name>
</gene>
<comment type="caution">
    <text evidence="1">The sequence shown here is derived from an EMBL/GenBank/DDBJ whole genome shotgun (WGS) entry which is preliminary data.</text>
</comment>
<evidence type="ECO:0000313" key="2">
    <source>
        <dbReference type="Proteomes" id="UP001213000"/>
    </source>
</evidence>
<keyword evidence="2" id="KW-1185">Reference proteome</keyword>
<dbReference type="EMBL" id="JANIEX010001359">
    <property type="protein sequence ID" value="KAJ3558891.1"/>
    <property type="molecule type" value="Genomic_DNA"/>
</dbReference>
<accession>A0AAD5VGH2</accession>
<organism evidence="1 2">
    <name type="scientific">Leucocoprinus birnbaumii</name>
    <dbReference type="NCBI Taxonomy" id="56174"/>
    <lineage>
        <taxon>Eukaryota</taxon>
        <taxon>Fungi</taxon>
        <taxon>Dikarya</taxon>
        <taxon>Basidiomycota</taxon>
        <taxon>Agaricomycotina</taxon>
        <taxon>Agaricomycetes</taxon>
        <taxon>Agaricomycetidae</taxon>
        <taxon>Agaricales</taxon>
        <taxon>Agaricineae</taxon>
        <taxon>Agaricaceae</taxon>
        <taxon>Leucocoprinus</taxon>
    </lineage>
</organism>
<sequence>MTLGIIDTLRKRFRHIRIWAYKITWQYHRSLQPPPTTTSSARAMYTASDFSSEDFYYPDGLHIYPGKSFSGNVHTTQHFRASLRISNPPHMFLDDAILAAGLTGYEPYTAEYQLQTPEQSPQYCQTCFSPEEEYEEDGEEMVLEEDVEDGTISPLELPPRLLNFDTSDGVNAGSLLLVPEPPLDLEEVDRRLEMLVEESDEELELEQSELDQRLETFARMERLQKLGFLGAFFVSALDPYPHA</sequence>
<dbReference type="Proteomes" id="UP001213000">
    <property type="component" value="Unassembled WGS sequence"/>
</dbReference>